<evidence type="ECO:0000259" key="9">
    <source>
        <dbReference type="Pfam" id="PF01432"/>
    </source>
</evidence>
<dbReference type="InterPro" id="IPR045090">
    <property type="entry name" value="Pept_M3A_M3B"/>
</dbReference>
<evidence type="ECO:0000256" key="2">
    <source>
        <dbReference type="ARBA" id="ARBA00022670"/>
    </source>
</evidence>
<proteinExistence type="inferred from homology"/>
<dbReference type="GO" id="GO:0006508">
    <property type="term" value="P:proteolysis"/>
    <property type="evidence" value="ECO:0007669"/>
    <property type="project" value="UniProtKB-KW"/>
</dbReference>
<name>A0A261Y740_9FUNG</name>
<dbReference type="AlphaFoldDB" id="A0A261Y740"/>
<dbReference type="PANTHER" id="PTHR11804">
    <property type="entry name" value="PROTEASE M3 THIMET OLIGOPEPTIDASE-RELATED"/>
    <property type="match status" value="1"/>
</dbReference>
<evidence type="ECO:0000256" key="5">
    <source>
        <dbReference type="ARBA" id="ARBA00022833"/>
    </source>
</evidence>
<dbReference type="GO" id="GO:0005758">
    <property type="term" value="C:mitochondrial intermembrane space"/>
    <property type="evidence" value="ECO:0007669"/>
    <property type="project" value="EnsemblFungi"/>
</dbReference>
<comment type="similarity">
    <text evidence="1 7">Belongs to the peptidase M3 family.</text>
</comment>
<dbReference type="InterPro" id="IPR024079">
    <property type="entry name" value="MetalloPept_cat_dom_sf"/>
</dbReference>
<evidence type="ECO:0000256" key="6">
    <source>
        <dbReference type="ARBA" id="ARBA00023049"/>
    </source>
</evidence>
<keyword evidence="8" id="KW-0175">Coiled coil</keyword>
<dbReference type="Gene3D" id="1.20.1050.40">
    <property type="entry name" value="Endopeptidase. Chain P, domain 1"/>
    <property type="match status" value="1"/>
</dbReference>
<dbReference type="Gene3D" id="3.40.390.10">
    <property type="entry name" value="Collagenase (Catalytic Domain)"/>
    <property type="match status" value="1"/>
</dbReference>
<evidence type="ECO:0000256" key="3">
    <source>
        <dbReference type="ARBA" id="ARBA00022723"/>
    </source>
</evidence>
<gene>
    <name evidence="10" type="ORF">BZG36_00559</name>
</gene>
<feature type="coiled-coil region" evidence="8">
    <location>
        <begin position="135"/>
        <end position="162"/>
    </location>
</feature>
<dbReference type="SUPFAM" id="SSF55486">
    <property type="entry name" value="Metalloproteases ('zincins'), catalytic domain"/>
    <property type="match status" value="1"/>
</dbReference>
<reference evidence="10 11" key="1">
    <citation type="journal article" date="2017" name="Mycologia">
        <title>Bifiguratus adelaidae, gen. et sp. nov., a new member of Mucoromycotina in endophytic and soil-dwelling habitats.</title>
        <authorList>
            <person name="Torres-Cruz T.J."/>
            <person name="Billingsley Tobias T.L."/>
            <person name="Almatruk M."/>
            <person name="Hesse C."/>
            <person name="Kuske C.R."/>
            <person name="Desiro A."/>
            <person name="Benucci G.M."/>
            <person name="Bonito G."/>
            <person name="Stajich J.E."/>
            <person name="Dunlap C."/>
            <person name="Arnold A.E."/>
            <person name="Porras-Alfaro A."/>
        </authorList>
    </citation>
    <scope>NUCLEOTIDE SEQUENCE [LARGE SCALE GENOMIC DNA]</scope>
    <source>
        <strain evidence="10 11">AZ0501</strain>
    </source>
</reference>
<evidence type="ECO:0000313" key="10">
    <source>
        <dbReference type="EMBL" id="OZJ06436.1"/>
    </source>
</evidence>
<dbReference type="GO" id="GO:0004222">
    <property type="term" value="F:metalloendopeptidase activity"/>
    <property type="evidence" value="ECO:0007669"/>
    <property type="project" value="EnsemblFungi"/>
</dbReference>
<keyword evidence="6 7" id="KW-0482">Metalloprotease</keyword>
<dbReference type="Gene3D" id="1.10.1370.10">
    <property type="entry name" value="Neurolysin, domain 3"/>
    <property type="match status" value="1"/>
</dbReference>
<evidence type="ECO:0000256" key="1">
    <source>
        <dbReference type="ARBA" id="ARBA00006040"/>
    </source>
</evidence>
<evidence type="ECO:0000256" key="8">
    <source>
        <dbReference type="SAM" id="Coils"/>
    </source>
</evidence>
<evidence type="ECO:0000313" key="11">
    <source>
        <dbReference type="Proteomes" id="UP000242875"/>
    </source>
</evidence>
<keyword evidence="11" id="KW-1185">Reference proteome</keyword>
<dbReference type="PANTHER" id="PTHR11804:SF84">
    <property type="entry name" value="SACCHAROLYSIN"/>
    <property type="match status" value="1"/>
</dbReference>
<protein>
    <recommendedName>
        <fullName evidence="9">Peptidase M3A/M3B catalytic domain-containing protein</fullName>
    </recommendedName>
</protein>
<dbReference type="InterPro" id="IPR024080">
    <property type="entry name" value="Neurolysin/TOP_N"/>
</dbReference>
<sequence>MPAPAAPTFHYTAEDITRVFEQACTETVKVNDEVAALTLDECTFESVIARKGRLDNWCGIISIPEFFRHVSTDKALRDAATEGSLRYEASAPLSKSESSLLSKRCTTDINSLSPENARLLEKMHLAYVRNGLLLDDEKQEEYKRINKRLAVLKTEFSKISNEESSYRLFTREELEGLPSDFIDHLPKQTDEKDGQEKHKLTMKYPDLLPVLKFAKNEHVRKEMWFANETKCPENVALLEEALSLRRQAAKILGYASHSDYVLEVRMAKNAKTVEDFLSDLRSKVTPIGTKELERLKALKCAEKEEQGQEFDGTFMAWDKMYYHQRLLESEYSVDENKIKEYFSLPQVTAGMLKIYEQVLGIRFVEVESADTWHPDVKYLEVWDAAESKDFLGHMYLDLHPRDGKFSHAAQFTLADGFENEDGSRSYPVAAMVANFTKPTNEKPSLLTHRELETYFHELGHCMHNLCSKTKWARFHGTSVEWDFVEAPSKMLENWCWSRAELQGLSGHYARKGEKIPDEMVDKLIKSKFVMAGLDNLTQNAYATFDIVVHTRDEDNFETTPLWNKMRDEITLIPGLHNTWRPASFGHLMAGYDSSYYGYMWAKVFSSDMFHSKFEKDPMSVEAGREYRKYILERGGSVDAEVLLRDFLGREPSNEAYFTELLAGTGNNAKL</sequence>
<dbReference type="InterPro" id="IPR024077">
    <property type="entry name" value="Neurolysin/TOP_dom2"/>
</dbReference>
<dbReference type="CDD" id="cd06455">
    <property type="entry name" value="M3A_TOP"/>
    <property type="match status" value="1"/>
</dbReference>
<keyword evidence="2 7" id="KW-0645">Protease</keyword>
<dbReference type="Proteomes" id="UP000242875">
    <property type="component" value="Unassembled WGS sequence"/>
</dbReference>
<organism evidence="10 11">
    <name type="scientific">Bifiguratus adelaidae</name>
    <dbReference type="NCBI Taxonomy" id="1938954"/>
    <lineage>
        <taxon>Eukaryota</taxon>
        <taxon>Fungi</taxon>
        <taxon>Fungi incertae sedis</taxon>
        <taxon>Mucoromycota</taxon>
        <taxon>Mucoromycotina</taxon>
        <taxon>Endogonomycetes</taxon>
        <taxon>Endogonales</taxon>
        <taxon>Endogonales incertae sedis</taxon>
        <taxon>Bifiguratus</taxon>
    </lineage>
</organism>
<feature type="domain" description="Peptidase M3A/M3B catalytic" evidence="9">
    <location>
        <begin position="211"/>
        <end position="657"/>
    </location>
</feature>
<comment type="caution">
    <text evidence="10">The sequence shown here is derived from an EMBL/GenBank/DDBJ whole genome shotgun (WGS) entry which is preliminary data.</text>
</comment>
<dbReference type="OrthoDB" id="534666at2759"/>
<evidence type="ECO:0000256" key="4">
    <source>
        <dbReference type="ARBA" id="ARBA00022801"/>
    </source>
</evidence>
<keyword evidence="4 7" id="KW-0378">Hydrolase</keyword>
<dbReference type="GO" id="GO:0006518">
    <property type="term" value="P:peptide metabolic process"/>
    <property type="evidence" value="ECO:0007669"/>
    <property type="project" value="TreeGrafter"/>
</dbReference>
<keyword evidence="5 7" id="KW-0862">Zinc</keyword>
<dbReference type="EMBL" id="MVBO01000003">
    <property type="protein sequence ID" value="OZJ06436.1"/>
    <property type="molecule type" value="Genomic_DNA"/>
</dbReference>
<evidence type="ECO:0000256" key="7">
    <source>
        <dbReference type="RuleBase" id="RU003435"/>
    </source>
</evidence>
<keyword evidence="3 7" id="KW-0479">Metal-binding</keyword>
<accession>A0A261Y740</accession>
<dbReference type="InterPro" id="IPR001567">
    <property type="entry name" value="Pept_M3A_M3B_dom"/>
</dbReference>
<dbReference type="GO" id="GO:0046872">
    <property type="term" value="F:metal ion binding"/>
    <property type="evidence" value="ECO:0007669"/>
    <property type="project" value="UniProtKB-UniRule"/>
</dbReference>
<dbReference type="FunFam" id="3.40.390.10:FF:000006">
    <property type="entry name" value="Thimet oligopeptidase 1"/>
    <property type="match status" value="1"/>
</dbReference>
<comment type="cofactor">
    <cofactor evidence="7">
        <name>Zn(2+)</name>
        <dbReference type="ChEBI" id="CHEBI:29105"/>
    </cofactor>
    <text evidence="7">Binds 1 zinc ion.</text>
</comment>
<dbReference type="GO" id="GO:0005794">
    <property type="term" value="C:Golgi apparatus"/>
    <property type="evidence" value="ECO:0007669"/>
    <property type="project" value="EnsemblFungi"/>
</dbReference>
<dbReference type="Pfam" id="PF01432">
    <property type="entry name" value="Peptidase_M3"/>
    <property type="match status" value="1"/>
</dbReference>
<dbReference type="GO" id="GO:0000324">
    <property type="term" value="C:fungal-type vacuole"/>
    <property type="evidence" value="ECO:0007669"/>
    <property type="project" value="EnsemblFungi"/>
</dbReference>